<reference evidence="1 2" key="1">
    <citation type="submission" date="2023-10" db="EMBL/GenBank/DDBJ databases">
        <title>The complete genome sequence of Methanoculleus receptaculi DSM 18860.</title>
        <authorList>
            <person name="Lai S.-J."/>
            <person name="You Y.-T."/>
            <person name="Chen S.-C."/>
        </authorList>
    </citation>
    <scope>NUCLEOTIDE SEQUENCE [LARGE SCALE GENOMIC DNA]</scope>
    <source>
        <strain evidence="1 2">DSM 18860</strain>
    </source>
</reference>
<accession>A0AAX4FTB2</accession>
<evidence type="ECO:0008006" key="3">
    <source>
        <dbReference type="Google" id="ProtNLM"/>
    </source>
</evidence>
<dbReference type="KEGG" id="mrc:R6Y96_07580"/>
<dbReference type="AlphaFoldDB" id="A0AAX4FTB2"/>
<protein>
    <recommendedName>
        <fullName evidence="3">DUF4352 domain-containing protein</fullName>
    </recommendedName>
</protein>
<dbReference type="GeneID" id="85733007"/>
<gene>
    <name evidence="1" type="ORF">R6Y96_07580</name>
</gene>
<evidence type="ECO:0000313" key="1">
    <source>
        <dbReference type="EMBL" id="WOX57158.1"/>
    </source>
</evidence>
<proteinExistence type="predicted"/>
<dbReference type="Proteomes" id="UP001305652">
    <property type="component" value="Chromosome"/>
</dbReference>
<organism evidence="1 2">
    <name type="scientific">Methanoculleus receptaculi</name>
    <dbReference type="NCBI Taxonomy" id="394967"/>
    <lineage>
        <taxon>Archaea</taxon>
        <taxon>Methanobacteriati</taxon>
        <taxon>Methanobacteriota</taxon>
        <taxon>Stenosarchaea group</taxon>
        <taxon>Methanomicrobia</taxon>
        <taxon>Methanomicrobiales</taxon>
        <taxon>Methanomicrobiaceae</taxon>
        <taxon>Methanoculleus</taxon>
    </lineage>
</organism>
<sequence>MDLTDAAAMMLAMLIFAGIVLGPIMAETAWPEAPEPEEPEGLATVLTGLNERIVGGNSINLTPLTMPDTAAALIIPDENETAALDENSTPVMPEYDDDELIGLVENRSVSLMLLAMQNAHALYAWDERAVREHAATLQSFARSTLKESAGFSVSSDLEDVKTCFTLALESYAAYADIVQQNDKLNETQVDLAFQELERGSRYLREALDGLDQQTLHVPAEVVDVNLSVVQPSAVPADALMLMQRYVYDDRIGANEISLTLESAGIIHAYCLKGEEIAAEPGRAFLVVEVKVVNLGHKGDRRVYTIRTPDASAFTLHYRGNSYPPIKLVPGTTLGEPYAGVTLDRYEKKHGYIVFDVPDAINLSECFIRVNLGEAGSPVWALRKTG</sequence>
<name>A0AAX4FTB2_9EURY</name>
<keyword evidence="2" id="KW-1185">Reference proteome</keyword>
<dbReference type="EMBL" id="CP137642">
    <property type="protein sequence ID" value="WOX57158.1"/>
    <property type="molecule type" value="Genomic_DNA"/>
</dbReference>
<dbReference type="RefSeq" id="WP_318620674.1">
    <property type="nucleotide sequence ID" value="NZ_CP137642.1"/>
</dbReference>
<evidence type="ECO:0000313" key="2">
    <source>
        <dbReference type="Proteomes" id="UP001305652"/>
    </source>
</evidence>